<proteinExistence type="predicted"/>
<dbReference type="GO" id="GO:0016020">
    <property type="term" value="C:membrane"/>
    <property type="evidence" value="ECO:0007669"/>
    <property type="project" value="InterPro"/>
</dbReference>
<dbReference type="RefSeq" id="WP_152761142.1">
    <property type="nucleotide sequence ID" value="NZ_WHLY01000002.1"/>
</dbReference>
<feature type="domain" description="Glycoside hydrolase family 42 N-terminal" evidence="4">
    <location>
        <begin position="394"/>
        <end position="483"/>
    </location>
</feature>
<dbReference type="GO" id="GO:0016788">
    <property type="term" value="F:hydrolase activity, acting on ester bonds"/>
    <property type="evidence" value="ECO:0007669"/>
    <property type="project" value="UniProtKB-ARBA"/>
</dbReference>
<dbReference type="Proteomes" id="UP000479293">
    <property type="component" value="Unassembled WGS sequence"/>
</dbReference>
<protein>
    <submittedName>
        <fullName evidence="5">Family 14 glycosylhydrolase</fullName>
    </submittedName>
</protein>
<dbReference type="InterPro" id="IPR017853">
    <property type="entry name" value="GH"/>
</dbReference>
<feature type="compositionally biased region" description="Low complexity" evidence="3">
    <location>
        <begin position="784"/>
        <end position="802"/>
    </location>
</feature>
<gene>
    <name evidence="5" type="ORF">GBK04_15395</name>
</gene>
<evidence type="ECO:0000259" key="4">
    <source>
        <dbReference type="Pfam" id="PF02449"/>
    </source>
</evidence>
<dbReference type="Pfam" id="PF02449">
    <property type="entry name" value="Glyco_hydro_42"/>
    <property type="match status" value="1"/>
</dbReference>
<dbReference type="Pfam" id="PF05345">
    <property type="entry name" value="He_PIG"/>
    <property type="match status" value="1"/>
</dbReference>
<evidence type="ECO:0000256" key="2">
    <source>
        <dbReference type="ARBA" id="ARBA00023295"/>
    </source>
</evidence>
<dbReference type="EMBL" id="WHLY01000002">
    <property type="protein sequence ID" value="MPR34703.1"/>
    <property type="molecule type" value="Genomic_DNA"/>
</dbReference>
<dbReference type="CDD" id="cd00229">
    <property type="entry name" value="SGNH_hydrolase"/>
    <property type="match status" value="1"/>
</dbReference>
<feature type="region of interest" description="Disordered" evidence="3">
    <location>
        <begin position="776"/>
        <end position="802"/>
    </location>
</feature>
<dbReference type="GO" id="GO:0005975">
    <property type="term" value="P:carbohydrate metabolic process"/>
    <property type="evidence" value="ECO:0007669"/>
    <property type="project" value="InterPro"/>
</dbReference>
<organism evidence="5 6">
    <name type="scientific">Salmonirosea aquatica</name>
    <dbReference type="NCBI Taxonomy" id="2654236"/>
    <lineage>
        <taxon>Bacteria</taxon>
        <taxon>Pseudomonadati</taxon>
        <taxon>Bacteroidota</taxon>
        <taxon>Cytophagia</taxon>
        <taxon>Cytophagales</taxon>
        <taxon>Spirosomataceae</taxon>
        <taxon>Salmonirosea</taxon>
    </lineage>
</organism>
<dbReference type="InterPro" id="IPR036514">
    <property type="entry name" value="SGNH_hydro_sf"/>
</dbReference>
<keyword evidence="6" id="KW-1185">Reference proteome</keyword>
<dbReference type="SUPFAM" id="SSF49313">
    <property type="entry name" value="Cadherin-like"/>
    <property type="match status" value="1"/>
</dbReference>
<dbReference type="SUPFAM" id="SSF51445">
    <property type="entry name" value="(Trans)glycosidases"/>
    <property type="match status" value="1"/>
</dbReference>
<dbReference type="GO" id="GO:0004565">
    <property type="term" value="F:beta-galactosidase activity"/>
    <property type="evidence" value="ECO:0007669"/>
    <property type="project" value="InterPro"/>
</dbReference>
<dbReference type="InterPro" id="IPR015919">
    <property type="entry name" value="Cadherin-like_sf"/>
</dbReference>
<evidence type="ECO:0000313" key="6">
    <source>
        <dbReference type="Proteomes" id="UP000479293"/>
    </source>
</evidence>
<comment type="caution">
    <text evidence="5">The sequence shown here is derived from an EMBL/GenBank/DDBJ whole genome shotgun (WGS) entry which is preliminary data.</text>
</comment>
<evidence type="ECO:0000256" key="1">
    <source>
        <dbReference type="ARBA" id="ARBA00022801"/>
    </source>
</evidence>
<dbReference type="InterPro" id="IPR013529">
    <property type="entry name" value="Glyco_hydro_42_N"/>
</dbReference>
<dbReference type="Gene3D" id="2.60.40.10">
    <property type="entry name" value="Immunoglobulins"/>
    <property type="match status" value="1"/>
</dbReference>
<keyword evidence="1 5" id="KW-0378">Hydrolase</keyword>
<dbReference type="Gene3D" id="3.20.20.80">
    <property type="entry name" value="Glycosidases"/>
    <property type="match status" value="1"/>
</dbReference>
<reference evidence="5 6" key="1">
    <citation type="submission" date="2019-10" db="EMBL/GenBank/DDBJ databases">
        <title>Draft Genome Sequence of Cytophagaceae sp. SJW1-29.</title>
        <authorList>
            <person name="Choi A."/>
        </authorList>
    </citation>
    <scope>NUCLEOTIDE SEQUENCE [LARGE SCALE GENOMIC DNA]</scope>
    <source>
        <strain evidence="5 6">SJW1-29</strain>
    </source>
</reference>
<dbReference type="InterPro" id="IPR013783">
    <property type="entry name" value="Ig-like_fold"/>
</dbReference>
<dbReference type="Gene3D" id="3.40.50.1110">
    <property type="entry name" value="SGNH hydrolase"/>
    <property type="match status" value="1"/>
</dbReference>
<name>A0A7C9BHR1_9BACT</name>
<dbReference type="GO" id="GO:0009341">
    <property type="term" value="C:beta-galactosidase complex"/>
    <property type="evidence" value="ECO:0007669"/>
    <property type="project" value="InterPro"/>
</dbReference>
<dbReference type="GO" id="GO:0005509">
    <property type="term" value="F:calcium ion binding"/>
    <property type="evidence" value="ECO:0007669"/>
    <property type="project" value="InterPro"/>
</dbReference>
<keyword evidence="2" id="KW-0326">Glycosidase</keyword>
<evidence type="ECO:0000256" key="3">
    <source>
        <dbReference type="SAM" id="MobiDB-lite"/>
    </source>
</evidence>
<evidence type="ECO:0000313" key="5">
    <source>
        <dbReference type="EMBL" id="MPR34703.1"/>
    </source>
</evidence>
<sequence length="816" mass="90560">MQKELLRSKWKNCVFSLGILSILTISNVCGQAFQRVLFVGNSISSHGPNPSVGWEGNWGMAASSAEKDYMHRVMAGIRSKVPDASYQLLWGVPFEQNWNTYDYNLLEGYKNFGADLIIIRIGENIKDEDVESKGLRQSYQRLIDGIATPNSKIVLTNSFWKNHEKFNAMVQSIAFERNLPLVNLTDLSDNPSNMAYGLFEDPGVAAHPGDKGMEEIANRILADIGVSTKSFQRYLSFGIPNVENGDYYLPVMEKAAAAGVNSFLLNVNWDHVISARGAAADWSQLDKEAALAERLGCKLMLRVWLARHDDSDGGWWPENTKPISGEGIRHRLVNGFSFSANSAVEEANNFLRDVMEHFRPRLQAGQIVTVTATTTNAFEIGYSVDANNPATGKNELQSFDFSFYSKIAFREWVEMKYITLSNLNKAWNSDYSHFADIQPPYTKGDTWSAYYGNIGIDWYLFRHSALKKIIKKFRSTVREVDPTYRFYLDMGSCYDALSILRGTLGFKDLSEDVDGLKVNDGPSYPHRFAMDLLRTNLPGKIIGNEFEFISPETAPEWPQQVNQSFEHGANWVNIFGFDNSSRYPYIESLIQQTAAKWLSTPVPDIQPTQIVSYTLSEAIRMGTGRVQGQWRNEYTKTNQPIQVILVEDLLSERTGENRPPVVDIPLSDQGAKVGKDFQYYIPEATFSDPDGYITGIVADGLPAGIGISGWAITGKPLQSGVFTVTITARDNQGAQVAAQFKLTVLEGEANQPPVVSRGIPDQAGTVGAAFAYEVEGAPSPTPTARSQPSASRACRAASRPRAGACRACPRRRACSA</sequence>
<dbReference type="AlphaFoldDB" id="A0A7C9BHR1"/>
<dbReference type="SUPFAM" id="SSF52266">
    <property type="entry name" value="SGNH hydrolase"/>
    <property type="match status" value="1"/>
</dbReference>
<accession>A0A7C9BHR1</accession>